<comment type="caution">
    <text evidence="3">The sequence shown here is derived from an EMBL/GenBank/DDBJ whole genome shotgun (WGS) entry which is preliminary data.</text>
</comment>
<evidence type="ECO:0000256" key="1">
    <source>
        <dbReference type="SAM" id="MobiDB-lite"/>
    </source>
</evidence>
<keyword evidence="4" id="KW-1185">Reference proteome</keyword>
<feature type="domain" description="Cyclin N-terminal" evidence="2">
    <location>
        <begin position="79"/>
        <end position="175"/>
    </location>
</feature>
<name>A0A9P6FYK3_9FUNG</name>
<dbReference type="GO" id="GO:0005634">
    <property type="term" value="C:nucleus"/>
    <property type="evidence" value="ECO:0007669"/>
    <property type="project" value="TreeGrafter"/>
</dbReference>
<dbReference type="AlphaFoldDB" id="A0A9P6FYK3"/>
<evidence type="ECO:0000313" key="3">
    <source>
        <dbReference type="EMBL" id="KAF9583859.1"/>
    </source>
</evidence>
<proteinExistence type="predicted"/>
<dbReference type="GO" id="GO:0016538">
    <property type="term" value="F:cyclin-dependent protein serine/threonine kinase regulator activity"/>
    <property type="evidence" value="ECO:0007669"/>
    <property type="project" value="TreeGrafter"/>
</dbReference>
<dbReference type="PANTHER" id="PTHR15615">
    <property type="match status" value="1"/>
</dbReference>
<feature type="region of interest" description="Disordered" evidence="1">
    <location>
        <begin position="210"/>
        <end position="295"/>
    </location>
</feature>
<dbReference type="CDD" id="cd20557">
    <property type="entry name" value="CYCLIN_ScPCL1-like"/>
    <property type="match status" value="1"/>
</dbReference>
<dbReference type="InterPro" id="IPR006671">
    <property type="entry name" value="Cyclin_N"/>
</dbReference>
<accession>A0A9P6FYK3</accession>
<dbReference type="EMBL" id="JAABOA010000568">
    <property type="protein sequence ID" value="KAF9583859.1"/>
    <property type="molecule type" value="Genomic_DNA"/>
</dbReference>
<sequence length="384" mass="41438">MPSLAETKTTFSNKSLERLFRSPVTQQMIDHIANYASTVIECSPPPAVDPYTLPSPPNTPSHRAKAHGTESAVVVVPPLNDFIRLLVLNSNVQSSTLLPTLVYLERLKYKLPVAAKGMHCTCHRVFLATLIVAAKYLNDQSPKNKHWSAHSAVFSVGEVNLMEKQLLSLLDFDLRITEADLASSLHDFLQAQQPSVASTTALNTASARYTSPTAAKAPSSQGTIPSPTSSYIPQAAPLNLPSSNKRGSSSRHEYFKRRPSLPNQPCLEEGETMPVYKGPTRSHHGQYPSPDGGPDGVNVHAHTKDIAQPAPVYGHVDNTYGSKQQWAGASGYNGNSGLNSRTAMTMSVNHVVHPVHHTAVPVGGASQETDSAASRHYGHSRAMC</sequence>
<dbReference type="PANTHER" id="PTHR15615:SF10">
    <property type="entry name" value="PHO85 CYCLIN-2-RELATED"/>
    <property type="match status" value="1"/>
</dbReference>
<evidence type="ECO:0000313" key="4">
    <source>
        <dbReference type="Proteomes" id="UP000780801"/>
    </source>
</evidence>
<dbReference type="Proteomes" id="UP000780801">
    <property type="component" value="Unassembled WGS sequence"/>
</dbReference>
<organism evidence="3 4">
    <name type="scientific">Lunasporangiospora selenospora</name>
    <dbReference type="NCBI Taxonomy" id="979761"/>
    <lineage>
        <taxon>Eukaryota</taxon>
        <taxon>Fungi</taxon>
        <taxon>Fungi incertae sedis</taxon>
        <taxon>Mucoromycota</taxon>
        <taxon>Mortierellomycotina</taxon>
        <taxon>Mortierellomycetes</taxon>
        <taxon>Mortierellales</taxon>
        <taxon>Mortierellaceae</taxon>
        <taxon>Lunasporangiospora</taxon>
    </lineage>
</organism>
<dbReference type="InterPro" id="IPR013922">
    <property type="entry name" value="Cyclin_PHO80-like"/>
</dbReference>
<dbReference type="OrthoDB" id="10250320at2759"/>
<dbReference type="Pfam" id="PF00134">
    <property type="entry name" value="Cyclin_N"/>
    <property type="match status" value="1"/>
</dbReference>
<gene>
    <name evidence="3" type="ORF">BGW38_008298</name>
</gene>
<feature type="compositionally biased region" description="Polar residues" evidence="1">
    <location>
        <begin position="210"/>
        <end position="232"/>
    </location>
</feature>
<dbReference type="SUPFAM" id="SSF47954">
    <property type="entry name" value="Cyclin-like"/>
    <property type="match status" value="1"/>
</dbReference>
<dbReference type="Gene3D" id="1.10.472.10">
    <property type="entry name" value="Cyclin-like"/>
    <property type="match status" value="1"/>
</dbReference>
<protein>
    <recommendedName>
        <fullName evidence="2">Cyclin N-terminal domain-containing protein</fullName>
    </recommendedName>
</protein>
<dbReference type="InterPro" id="IPR036915">
    <property type="entry name" value="Cyclin-like_sf"/>
</dbReference>
<feature type="region of interest" description="Disordered" evidence="1">
    <location>
        <begin position="362"/>
        <end position="384"/>
    </location>
</feature>
<dbReference type="GO" id="GO:0000307">
    <property type="term" value="C:cyclin-dependent protein kinase holoenzyme complex"/>
    <property type="evidence" value="ECO:0007669"/>
    <property type="project" value="TreeGrafter"/>
</dbReference>
<reference evidence="3" key="1">
    <citation type="journal article" date="2020" name="Fungal Divers.">
        <title>Resolving the Mortierellaceae phylogeny through synthesis of multi-gene phylogenetics and phylogenomics.</title>
        <authorList>
            <person name="Vandepol N."/>
            <person name="Liber J."/>
            <person name="Desiro A."/>
            <person name="Na H."/>
            <person name="Kennedy M."/>
            <person name="Barry K."/>
            <person name="Grigoriev I.V."/>
            <person name="Miller A.N."/>
            <person name="O'Donnell K."/>
            <person name="Stajich J.E."/>
            <person name="Bonito G."/>
        </authorList>
    </citation>
    <scope>NUCLEOTIDE SEQUENCE</scope>
    <source>
        <strain evidence="3">KOD1015</strain>
    </source>
</reference>
<evidence type="ECO:0000259" key="2">
    <source>
        <dbReference type="Pfam" id="PF00134"/>
    </source>
</evidence>
<dbReference type="GO" id="GO:0019901">
    <property type="term" value="F:protein kinase binding"/>
    <property type="evidence" value="ECO:0007669"/>
    <property type="project" value="InterPro"/>
</dbReference>